<dbReference type="Proteomes" id="UP000287651">
    <property type="component" value="Unassembled WGS sequence"/>
</dbReference>
<evidence type="ECO:0000313" key="1">
    <source>
        <dbReference type="EMBL" id="RRT46303.1"/>
    </source>
</evidence>
<evidence type="ECO:0000313" key="2">
    <source>
        <dbReference type="Proteomes" id="UP000287651"/>
    </source>
</evidence>
<protein>
    <submittedName>
        <fullName evidence="1">Uncharacterized protein</fullName>
    </submittedName>
</protein>
<accession>A0A426Y3H8</accession>
<comment type="caution">
    <text evidence="1">The sequence shown here is derived from an EMBL/GenBank/DDBJ whole genome shotgun (WGS) entry which is preliminary data.</text>
</comment>
<gene>
    <name evidence="1" type="ORF">B296_00036448</name>
</gene>
<dbReference type="AlphaFoldDB" id="A0A426Y3H8"/>
<sequence length="104" mass="11744">MKGATKAMGAMNKSEMMSDSIDDVLDNDEAEDEIEDLTSQVIITFSPFQEVYLNICNYFEKHQVLDEIGVDVASQVCTFSELERYPSAMVFPFFSCDFDVESSL</sequence>
<dbReference type="EMBL" id="AMZH03015284">
    <property type="protein sequence ID" value="RRT46303.1"/>
    <property type="molecule type" value="Genomic_DNA"/>
</dbReference>
<reference evidence="1 2" key="1">
    <citation type="journal article" date="2014" name="Agronomy (Basel)">
        <title>A Draft Genome Sequence for Ensete ventricosum, the Drought-Tolerant Tree Against Hunger.</title>
        <authorList>
            <person name="Harrison J."/>
            <person name="Moore K.A."/>
            <person name="Paszkiewicz K."/>
            <person name="Jones T."/>
            <person name="Grant M."/>
            <person name="Ambacheew D."/>
            <person name="Muzemil S."/>
            <person name="Studholme D.J."/>
        </authorList>
    </citation>
    <scope>NUCLEOTIDE SEQUENCE [LARGE SCALE GENOMIC DNA]</scope>
</reference>
<organism evidence="1 2">
    <name type="scientific">Ensete ventricosum</name>
    <name type="common">Abyssinian banana</name>
    <name type="synonym">Musa ensete</name>
    <dbReference type="NCBI Taxonomy" id="4639"/>
    <lineage>
        <taxon>Eukaryota</taxon>
        <taxon>Viridiplantae</taxon>
        <taxon>Streptophyta</taxon>
        <taxon>Embryophyta</taxon>
        <taxon>Tracheophyta</taxon>
        <taxon>Spermatophyta</taxon>
        <taxon>Magnoliopsida</taxon>
        <taxon>Liliopsida</taxon>
        <taxon>Zingiberales</taxon>
        <taxon>Musaceae</taxon>
        <taxon>Ensete</taxon>
    </lineage>
</organism>
<name>A0A426Y3H8_ENSVE</name>
<proteinExistence type="predicted"/>